<dbReference type="Pfam" id="PF08246">
    <property type="entry name" value="Inhibitor_I29"/>
    <property type="match status" value="1"/>
</dbReference>
<evidence type="ECO:0000256" key="2">
    <source>
        <dbReference type="ARBA" id="ARBA00023145"/>
    </source>
</evidence>
<accession>A0A7J6UR58</accession>
<comment type="caution">
    <text evidence="6">The sequence shown here is derived from an EMBL/GenBank/DDBJ whole genome shotgun (WGS) entry which is preliminary data.</text>
</comment>
<keyword evidence="7" id="KW-1185">Reference proteome</keyword>
<keyword evidence="3" id="KW-0732">Signal</keyword>
<evidence type="ECO:0000256" key="1">
    <source>
        <dbReference type="ARBA" id="ARBA00008455"/>
    </source>
</evidence>
<feature type="domain" description="Cathepsin propeptide inhibitor" evidence="5">
    <location>
        <begin position="30"/>
        <end position="93"/>
    </location>
</feature>
<feature type="domain" description="Peptidase C1A papain C-terminal" evidence="4">
    <location>
        <begin position="129"/>
        <end position="344"/>
    </location>
</feature>
<dbReference type="InterPro" id="IPR039417">
    <property type="entry name" value="Peptidase_C1A_papain-like"/>
</dbReference>
<dbReference type="Gene3D" id="3.90.70.10">
    <property type="entry name" value="Cysteine proteinases"/>
    <property type="match status" value="1"/>
</dbReference>
<dbReference type="PANTHER" id="PTHR12411">
    <property type="entry name" value="CYSTEINE PROTEASE FAMILY C1-RELATED"/>
    <property type="match status" value="1"/>
</dbReference>
<gene>
    <name evidence="6" type="ORF">FOZ63_031446</name>
</gene>
<keyword evidence="2" id="KW-0865">Zymogen</keyword>
<dbReference type="Pfam" id="PF00112">
    <property type="entry name" value="Peptidase_C1"/>
    <property type="match status" value="1"/>
</dbReference>
<dbReference type="GO" id="GO:0008234">
    <property type="term" value="F:cysteine-type peptidase activity"/>
    <property type="evidence" value="ECO:0007669"/>
    <property type="project" value="InterPro"/>
</dbReference>
<dbReference type="InterPro" id="IPR000668">
    <property type="entry name" value="Peptidase_C1A_C"/>
</dbReference>
<comment type="similarity">
    <text evidence="1">Belongs to the peptidase C1 family.</text>
</comment>
<dbReference type="GO" id="GO:0006508">
    <property type="term" value="P:proteolysis"/>
    <property type="evidence" value="ECO:0007669"/>
    <property type="project" value="InterPro"/>
</dbReference>
<dbReference type="InterPro" id="IPR038765">
    <property type="entry name" value="Papain-like_cys_pep_sf"/>
</dbReference>
<feature type="signal peptide" evidence="3">
    <location>
        <begin position="1"/>
        <end position="22"/>
    </location>
</feature>
<evidence type="ECO:0008006" key="8">
    <source>
        <dbReference type="Google" id="ProtNLM"/>
    </source>
</evidence>
<organism evidence="6 7">
    <name type="scientific">Perkinsus olseni</name>
    <name type="common">Perkinsus atlanticus</name>
    <dbReference type="NCBI Taxonomy" id="32597"/>
    <lineage>
        <taxon>Eukaryota</taxon>
        <taxon>Sar</taxon>
        <taxon>Alveolata</taxon>
        <taxon>Perkinsozoa</taxon>
        <taxon>Perkinsea</taxon>
        <taxon>Perkinsida</taxon>
        <taxon>Perkinsidae</taxon>
        <taxon>Perkinsus</taxon>
    </lineage>
</organism>
<feature type="non-terminal residue" evidence="6">
    <location>
        <position position="344"/>
    </location>
</feature>
<dbReference type="SMART" id="SM00848">
    <property type="entry name" value="Inhibitor_I29"/>
    <property type="match status" value="1"/>
</dbReference>
<evidence type="ECO:0000259" key="4">
    <source>
        <dbReference type="SMART" id="SM00645"/>
    </source>
</evidence>
<dbReference type="PROSITE" id="PS00639">
    <property type="entry name" value="THIOL_PROTEASE_HIS"/>
    <property type="match status" value="1"/>
</dbReference>
<evidence type="ECO:0000259" key="5">
    <source>
        <dbReference type="SMART" id="SM00848"/>
    </source>
</evidence>
<dbReference type="OMA" id="PRGDEMS"/>
<dbReference type="SMART" id="SM00645">
    <property type="entry name" value="Pept_C1"/>
    <property type="match status" value="1"/>
</dbReference>
<proteinExistence type="inferred from homology"/>
<evidence type="ECO:0000256" key="3">
    <source>
        <dbReference type="SAM" id="SignalP"/>
    </source>
</evidence>
<feature type="chain" id="PRO_5029534715" description="Cathepsin L" evidence="3">
    <location>
        <begin position="23"/>
        <end position="344"/>
    </location>
</feature>
<dbReference type="AlphaFoldDB" id="A0A7J6UR58"/>
<dbReference type="EMBL" id="JABANO010000160">
    <property type="protein sequence ID" value="KAF4759471.1"/>
    <property type="molecule type" value="Genomic_DNA"/>
</dbReference>
<dbReference type="CDD" id="cd02248">
    <property type="entry name" value="Peptidase_C1A"/>
    <property type="match status" value="1"/>
</dbReference>
<dbReference type="InterPro" id="IPR013201">
    <property type="entry name" value="Prot_inhib_I29"/>
</dbReference>
<dbReference type="SUPFAM" id="SSF54001">
    <property type="entry name" value="Cysteine proteinases"/>
    <property type="match status" value="1"/>
</dbReference>
<protein>
    <recommendedName>
        <fullName evidence="8">Cathepsin L</fullName>
    </recommendedName>
</protein>
<sequence>MKGFQLLVAVVIALVPAGGVLDKQAIDEAFEKFIRKYNKKYTSTEERAKRRGFFAATLAQVFAANQERLDILGNGSDYVAGINSFADFSTAEFEAKMLCGYNPSISESSSPRNQSGISYTLGHTESIRLPETVDWVAAGAVGPPRDQGKCGCCYALQVATVAESHFQIRTGIHPMIPFSVQQLVDCSKSTGNKGCTSGSQRQAWTYVKSSGMVKESVYPFIAKDGKCKSSIVGSAANQCLAPGDIEAWFGVLPRSDDALMHKLAMYGPVPVSVHGSSARFRNYRFGVMTPQECGEGNLNHGITVVGYGKTPEGVEYWKVINSWGTSWGDKGIGYIQRNTKGYPR</sequence>
<reference evidence="6 7" key="1">
    <citation type="submission" date="2020-04" db="EMBL/GenBank/DDBJ databases">
        <title>Perkinsus olseni comparative genomics.</title>
        <authorList>
            <person name="Bogema D.R."/>
        </authorList>
    </citation>
    <scope>NUCLEOTIDE SEQUENCE [LARGE SCALE GENOMIC DNA]</scope>
    <source>
        <strain evidence="6 7">ATCC PRA-207</strain>
    </source>
</reference>
<name>A0A7J6UR58_PEROL</name>
<evidence type="ECO:0000313" key="6">
    <source>
        <dbReference type="EMBL" id="KAF4759471.1"/>
    </source>
</evidence>
<dbReference type="InterPro" id="IPR013128">
    <property type="entry name" value="Peptidase_C1A"/>
</dbReference>
<evidence type="ECO:0000313" key="7">
    <source>
        <dbReference type="Proteomes" id="UP000553632"/>
    </source>
</evidence>
<dbReference type="Proteomes" id="UP000553632">
    <property type="component" value="Unassembled WGS sequence"/>
</dbReference>
<dbReference type="InterPro" id="IPR025660">
    <property type="entry name" value="Pept_his_AS"/>
</dbReference>